<dbReference type="InterPro" id="IPR049202">
    <property type="entry name" value="DUF6817"/>
</dbReference>
<evidence type="ECO:0000313" key="2">
    <source>
        <dbReference type="EMBL" id="AMO42823.1"/>
    </source>
</evidence>
<keyword evidence="3" id="KW-1185">Reference proteome</keyword>
<name>A0A127KL69_9CAUD</name>
<feature type="domain" description="DUF6817" evidence="1">
    <location>
        <begin position="14"/>
        <end position="89"/>
    </location>
</feature>
<dbReference type="Proteomes" id="UP000201797">
    <property type="component" value="Segment"/>
</dbReference>
<dbReference type="KEGG" id="vg:29124045"/>
<evidence type="ECO:0000313" key="3">
    <source>
        <dbReference type="Proteomes" id="UP000201797"/>
    </source>
</evidence>
<dbReference type="EMBL" id="KU594605">
    <property type="protein sequence ID" value="AMO42823.1"/>
    <property type="molecule type" value="Genomic_DNA"/>
</dbReference>
<protein>
    <recommendedName>
        <fullName evidence="1">DUF6817 domain-containing protein</fullName>
    </recommendedName>
</protein>
<dbReference type="RefSeq" id="YP_009302122.1">
    <property type="nucleotide sequence ID" value="NC_031242.1"/>
</dbReference>
<dbReference type="Pfam" id="PF20680">
    <property type="entry name" value="DUF6817"/>
    <property type="match status" value="1"/>
</dbReference>
<organism evidence="2 3">
    <name type="scientific">Cyanophage S-RIM50</name>
    <dbReference type="NCBI Taxonomy" id="687803"/>
    <lineage>
        <taxon>Viruses</taxon>
        <taxon>Duplodnaviria</taxon>
        <taxon>Heunggongvirae</taxon>
        <taxon>Uroviricota</taxon>
        <taxon>Caudoviricetes</taxon>
        <taxon>Pantevenvirales</taxon>
        <taxon>Kyanoviridae</taxon>
        <taxon>Neptunevirus</taxon>
        <taxon>Neptunevirus srim50</taxon>
    </lineage>
</organism>
<dbReference type="GeneID" id="29124045"/>
<evidence type="ECO:0000259" key="1">
    <source>
        <dbReference type="Pfam" id="PF20680"/>
    </source>
</evidence>
<reference evidence="2 3" key="1">
    <citation type="submission" date="2016-01" db="EMBL/GenBank/DDBJ databases">
        <title>The genomic content and context of auxiliary metabolic genes in marine cyanophages.</title>
        <authorList>
            <person name="Marston M.F."/>
            <person name="Martiny J.B.H."/>
            <person name="Crummett L.T."/>
        </authorList>
    </citation>
    <scope>NUCLEOTIDE SEQUENCE [LARGE SCALE GENOMIC DNA]</scope>
    <source>
        <strain evidence="2">RW_29_0704</strain>
    </source>
</reference>
<gene>
    <name evidence="2" type="ORF">R290704_041</name>
</gene>
<proteinExistence type="predicted"/>
<accession>A0A127KL69</accession>
<dbReference type="PANTHER" id="PTHR37391">
    <property type="entry name" value="E3 UBIQUITIN-PROTEIN LIGASE"/>
    <property type="match status" value="1"/>
</dbReference>
<sequence>MKTTNECIDFITSITADIEHSGISLASHLLGVYSFLRLAKAPEHVCLAGLFHSIYGTEFYDADIKIDRTFVKDYIGKEAEELVFLFCHLRDRDISILKSENKDLMFINYANLLEIHRQCKSDELASMIRLYETNLQR</sequence>
<dbReference type="PANTHER" id="PTHR37391:SF2">
    <property type="entry name" value="E3 UBIQUITIN-PROTEIN LIGASE"/>
    <property type="match status" value="1"/>
</dbReference>
<dbReference type="OrthoDB" id="33426at10239"/>